<evidence type="ECO:0000313" key="1">
    <source>
        <dbReference type="EMBL" id="JAE37278.1"/>
    </source>
</evidence>
<reference evidence="1" key="1">
    <citation type="submission" date="2014-09" db="EMBL/GenBank/DDBJ databases">
        <authorList>
            <person name="Magalhaes I.L.F."/>
            <person name="Oliveira U."/>
            <person name="Santos F.R."/>
            <person name="Vidigal T.H.D.A."/>
            <person name="Brescovit A.D."/>
            <person name="Santos A.J."/>
        </authorList>
    </citation>
    <scope>NUCLEOTIDE SEQUENCE</scope>
    <source>
        <tissue evidence="1">Shoot tissue taken approximately 20 cm above the soil surface</tissue>
    </source>
</reference>
<reference evidence="1" key="2">
    <citation type="journal article" date="2015" name="Data Brief">
        <title>Shoot transcriptome of the giant reed, Arundo donax.</title>
        <authorList>
            <person name="Barrero R.A."/>
            <person name="Guerrero F.D."/>
            <person name="Moolhuijzen P."/>
            <person name="Goolsby J.A."/>
            <person name="Tidwell J."/>
            <person name="Bellgard S.E."/>
            <person name="Bellgard M.I."/>
        </authorList>
    </citation>
    <scope>NUCLEOTIDE SEQUENCE</scope>
    <source>
        <tissue evidence="1">Shoot tissue taken approximately 20 cm above the soil surface</tissue>
    </source>
</reference>
<dbReference type="AlphaFoldDB" id="A0A0A9HWJ3"/>
<dbReference type="EMBL" id="GBRH01160618">
    <property type="protein sequence ID" value="JAE37278.1"/>
    <property type="molecule type" value="Transcribed_RNA"/>
</dbReference>
<accession>A0A0A9HWJ3</accession>
<organism evidence="1">
    <name type="scientific">Arundo donax</name>
    <name type="common">Giant reed</name>
    <name type="synonym">Donax arundinaceus</name>
    <dbReference type="NCBI Taxonomy" id="35708"/>
    <lineage>
        <taxon>Eukaryota</taxon>
        <taxon>Viridiplantae</taxon>
        <taxon>Streptophyta</taxon>
        <taxon>Embryophyta</taxon>
        <taxon>Tracheophyta</taxon>
        <taxon>Spermatophyta</taxon>
        <taxon>Magnoliopsida</taxon>
        <taxon>Liliopsida</taxon>
        <taxon>Poales</taxon>
        <taxon>Poaceae</taxon>
        <taxon>PACMAD clade</taxon>
        <taxon>Arundinoideae</taxon>
        <taxon>Arundineae</taxon>
        <taxon>Arundo</taxon>
    </lineage>
</organism>
<name>A0A0A9HWJ3_ARUDO</name>
<proteinExistence type="predicted"/>
<sequence length="31" mass="3410">MISASSGSGRSSIEQVFRVLDFRLQPIRSKG</sequence>
<protein>
    <submittedName>
        <fullName evidence="1">Uncharacterized protein</fullName>
    </submittedName>
</protein>